<dbReference type="SUPFAM" id="SSF140931">
    <property type="entry name" value="Fic-like"/>
    <property type="match status" value="1"/>
</dbReference>
<dbReference type="InterPro" id="IPR029016">
    <property type="entry name" value="GAF-like_dom_sf"/>
</dbReference>
<feature type="repeat" description="ANK" evidence="3">
    <location>
        <begin position="287"/>
        <end position="319"/>
    </location>
</feature>
<dbReference type="EMBL" id="DAKRPA010000332">
    <property type="protein sequence ID" value="DAZ93250.1"/>
    <property type="molecule type" value="Genomic_DNA"/>
</dbReference>
<keyword evidence="2 3" id="KW-0040">ANK repeat</keyword>
<dbReference type="InterPro" id="IPR036770">
    <property type="entry name" value="Ankyrin_rpt-contain_sf"/>
</dbReference>
<evidence type="ECO:0000313" key="7">
    <source>
        <dbReference type="Proteomes" id="UP001146120"/>
    </source>
</evidence>
<keyword evidence="1" id="KW-0677">Repeat</keyword>
<feature type="repeat" description="ANK" evidence="3">
    <location>
        <begin position="181"/>
        <end position="213"/>
    </location>
</feature>
<dbReference type="AlphaFoldDB" id="A0AAV2YGV2"/>
<dbReference type="InterPro" id="IPR003812">
    <property type="entry name" value="Fido"/>
</dbReference>
<gene>
    <name evidence="6" type="ORF">N0F65_007950</name>
</gene>
<organism evidence="6 7">
    <name type="scientific">Lagenidium giganteum</name>
    <dbReference type="NCBI Taxonomy" id="4803"/>
    <lineage>
        <taxon>Eukaryota</taxon>
        <taxon>Sar</taxon>
        <taxon>Stramenopiles</taxon>
        <taxon>Oomycota</taxon>
        <taxon>Peronosporomycetes</taxon>
        <taxon>Pythiales</taxon>
        <taxon>Pythiaceae</taxon>
    </lineage>
</organism>
<dbReference type="PROSITE" id="PS50088">
    <property type="entry name" value="ANK_REPEAT"/>
    <property type="match status" value="4"/>
</dbReference>
<dbReference type="SUPFAM" id="SSF48403">
    <property type="entry name" value="Ankyrin repeat"/>
    <property type="match status" value="1"/>
</dbReference>
<name>A0AAV2YGV2_9STRA</name>
<feature type="repeat" description="ANK" evidence="3">
    <location>
        <begin position="35"/>
        <end position="67"/>
    </location>
</feature>
<feature type="region of interest" description="Disordered" evidence="4">
    <location>
        <begin position="707"/>
        <end position="727"/>
    </location>
</feature>
<dbReference type="Gene3D" id="1.10.3290.10">
    <property type="entry name" value="Fido-like domain"/>
    <property type="match status" value="1"/>
</dbReference>
<dbReference type="InterPro" id="IPR036597">
    <property type="entry name" value="Fido-like_dom_sf"/>
</dbReference>
<dbReference type="Pfam" id="PF02661">
    <property type="entry name" value="Fic"/>
    <property type="match status" value="1"/>
</dbReference>
<dbReference type="Gene3D" id="3.30.450.40">
    <property type="match status" value="1"/>
</dbReference>
<evidence type="ECO:0000256" key="4">
    <source>
        <dbReference type="SAM" id="MobiDB-lite"/>
    </source>
</evidence>
<reference evidence="6" key="1">
    <citation type="submission" date="2022-11" db="EMBL/GenBank/DDBJ databases">
        <authorList>
            <person name="Morgan W.R."/>
            <person name="Tartar A."/>
        </authorList>
    </citation>
    <scope>NUCLEOTIDE SEQUENCE</scope>
    <source>
        <strain evidence="6">ARSEF 373</strain>
    </source>
</reference>
<dbReference type="PROSITE" id="PS51459">
    <property type="entry name" value="FIDO"/>
    <property type="match status" value="1"/>
</dbReference>
<sequence length="1036" mass="114303">MHLERRDWALSRAEPAETRATAADVMTGMTMGQLTHTTAMCWAAAEGDIDMMEKLRDLGADVNASDYDKRTPLHIAVSDNQLEAVEFLLKCGAQTNVVDRWGRSPVDCALDAKNARILSLLERVQFAEAAKAASHARVGLERKTSANTDTTALFRAIEQGDTESVKRAWLDGVELNATDENGRTSLHVAVENGQIGVIELLLSADVNVTVIDRQGRSPLSICIEKQLFHIADMLRAHQKATSAIHASSDVSDQHRVARAFDATKRGDLDALKHLVPGHVHPDVQDYDLRTLLHIASAEGHLKLARYLVECGANVNLLDRWGTSPLSEAVDFAHNKVARFLIANHATESGNRATVSIDQIDNATLNTALEFTLRVVTRRKWLMGQVYCPMKGPNDNCILVAHSIWHKNDPMLQNHRRRSSVESDASSGGEDIVMSSSSLWNDPIQMFRKVGSLMMIDPGQGHTGRVFSAQHPEWMNLNNVLQSDFFMLPHARRAGIQTIVSVPMIYKMSTIAVLSWYSEKVTPEDPLELQRIQRLLRSVTILSTLRQELLAVANNTTGLMQIPRFQYCQSLDNAITCSGDLLEKSLTEEDIRVGDAIPLALEWKLFDFVHKLATSMSSEDHTSVISLLRSMVELMGNGIFDDVISDEKLQGTDVECPVDGQLNSKSSLLLHLRYYLLYLLSVSPTEGNIFMEVNTLLPMLNRALHRSKDGDNTAENNHDLRVSIDTPPAPVAVVPSPKQPECVLCKFNVPGHIHPGRAAPSTPSAAPPSKPMFTATSKLASSDRFFGVPGSPKSPVMLEIEKLREKLEVEYDSVSRRGVLNDRVLEGSKPASFTSSELYDAIGAAHETPASRGGGAGVDARQQLLEVLNQVLEDNSCLISYNQLLEIHKCLVPASSGQAGIVRTSAAVGYASPRIYRVFLPAGEIQEALNQLVAIVNNQALWKPRPLLCAYYAFAVLVFYIHPFHDGNGRCARLVGNLLAKKFGYPAVFRAADKTIQLPEFLHKAIVAMEMLQNSKRQNRQSRILAGARKEGASMWF</sequence>
<feature type="repeat" description="ANK" evidence="3">
    <location>
        <begin position="68"/>
        <end position="100"/>
    </location>
</feature>
<evidence type="ECO:0000256" key="1">
    <source>
        <dbReference type="ARBA" id="ARBA00022737"/>
    </source>
</evidence>
<comment type="caution">
    <text evidence="6">The sequence shown here is derived from an EMBL/GenBank/DDBJ whole genome shotgun (WGS) entry which is preliminary data.</text>
</comment>
<dbReference type="SMART" id="SM00248">
    <property type="entry name" value="ANK"/>
    <property type="match status" value="7"/>
</dbReference>
<dbReference type="PANTHER" id="PTHR24171">
    <property type="entry name" value="ANKYRIN REPEAT DOMAIN-CONTAINING PROTEIN 39-RELATED"/>
    <property type="match status" value="1"/>
</dbReference>
<keyword evidence="7" id="KW-1185">Reference proteome</keyword>
<protein>
    <recommendedName>
        <fullName evidence="5">Fido domain-containing protein</fullName>
    </recommendedName>
</protein>
<evidence type="ECO:0000259" key="5">
    <source>
        <dbReference type="PROSITE" id="PS51459"/>
    </source>
</evidence>
<evidence type="ECO:0000256" key="3">
    <source>
        <dbReference type="PROSITE-ProRule" id="PRU00023"/>
    </source>
</evidence>
<evidence type="ECO:0000256" key="2">
    <source>
        <dbReference type="ARBA" id="ARBA00023043"/>
    </source>
</evidence>
<proteinExistence type="predicted"/>
<feature type="domain" description="Fido" evidence="5">
    <location>
        <begin position="878"/>
        <end position="1025"/>
    </location>
</feature>
<accession>A0AAV2YGV2</accession>
<dbReference type="InterPro" id="IPR002110">
    <property type="entry name" value="Ankyrin_rpt"/>
</dbReference>
<dbReference type="Gene3D" id="1.25.40.20">
    <property type="entry name" value="Ankyrin repeat-containing domain"/>
    <property type="match status" value="3"/>
</dbReference>
<reference evidence="6" key="2">
    <citation type="journal article" date="2023" name="Microbiol Resour">
        <title>Decontamination and Annotation of the Draft Genome Sequence of the Oomycete Lagenidium giganteum ARSEF 373.</title>
        <authorList>
            <person name="Morgan W.R."/>
            <person name="Tartar A."/>
        </authorList>
    </citation>
    <scope>NUCLEOTIDE SEQUENCE</scope>
    <source>
        <strain evidence="6">ARSEF 373</strain>
    </source>
</reference>
<dbReference type="PROSITE" id="PS50297">
    <property type="entry name" value="ANK_REP_REGION"/>
    <property type="match status" value="3"/>
</dbReference>
<evidence type="ECO:0000313" key="6">
    <source>
        <dbReference type="EMBL" id="DAZ93250.1"/>
    </source>
</evidence>
<dbReference type="Pfam" id="PF12796">
    <property type="entry name" value="Ank_2"/>
    <property type="match status" value="3"/>
</dbReference>
<dbReference type="Proteomes" id="UP001146120">
    <property type="component" value="Unassembled WGS sequence"/>
</dbReference>
<feature type="compositionally biased region" description="Basic and acidic residues" evidence="4">
    <location>
        <begin position="707"/>
        <end position="721"/>
    </location>
</feature>